<evidence type="ECO:0000313" key="2">
    <source>
        <dbReference type="EMBL" id="KAJ1135900.1"/>
    </source>
</evidence>
<dbReference type="AlphaFoldDB" id="A0AAV7Q6R9"/>
<comment type="caution">
    <text evidence="2">The sequence shown here is derived from an EMBL/GenBank/DDBJ whole genome shotgun (WGS) entry which is preliminary data.</text>
</comment>
<evidence type="ECO:0000256" key="1">
    <source>
        <dbReference type="SAM" id="MobiDB-lite"/>
    </source>
</evidence>
<name>A0AAV7Q6R9_PLEWA</name>
<proteinExistence type="predicted"/>
<sequence>MSPHRGRGAGVTTSEPPTQSIPARFFQGTRPLQASHAAGLCHGCHVGVRHSLRVRLPDSFVSSFVLPPACTTVPHLMATRSLGLRRPWVAG</sequence>
<dbReference type="EMBL" id="JANPWB010000010">
    <property type="protein sequence ID" value="KAJ1135900.1"/>
    <property type="molecule type" value="Genomic_DNA"/>
</dbReference>
<feature type="region of interest" description="Disordered" evidence="1">
    <location>
        <begin position="1"/>
        <end position="22"/>
    </location>
</feature>
<gene>
    <name evidence="2" type="ORF">NDU88_002329</name>
</gene>
<accession>A0AAV7Q6R9</accession>
<keyword evidence="3" id="KW-1185">Reference proteome</keyword>
<evidence type="ECO:0000313" key="3">
    <source>
        <dbReference type="Proteomes" id="UP001066276"/>
    </source>
</evidence>
<organism evidence="2 3">
    <name type="scientific">Pleurodeles waltl</name>
    <name type="common">Iberian ribbed newt</name>
    <dbReference type="NCBI Taxonomy" id="8319"/>
    <lineage>
        <taxon>Eukaryota</taxon>
        <taxon>Metazoa</taxon>
        <taxon>Chordata</taxon>
        <taxon>Craniata</taxon>
        <taxon>Vertebrata</taxon>
        <taxon>Euteleostomi</taxon>
        <taxon>Amphibia</taxon>
        <taxon>Batrachia</taxon>
        <taxon>Caudata</taxon>
        <taxon>Salamandroidea</taxon>
        <taxon>Salamandridae</taxon>
        <taxon>Pleurodelinae</taxon>
        <taxon>Pleurodeles</taxon>
    </lineage>
</organism>
<protein>
    <submittedName>
        <fullName evidence="2">Uncharacterized protein</fullName>
    </submittedName>
</protein>
<reference evidence="2" key="1">
    <citation type="journal article" date="2022" name="bioRxiv">
        <title>Sequencing and chromosome-scale assembly of the giantPleurodeles waltlgenome.</title>
        <authorList>
            <person name="Brown T."/>
            <person name="Elewa A."/>
            <person name="Iarovenko S."/>
            <person name="Subramanian E."/>
            <person name="Araus A.J."/>
            <person name="Petzold A."/>
            <person name="Susuki M."/>
            <person name="Suzuki K.-i.T."/>
            <person name="Hayashi T."/>
            <person name="Toyoda A."/>
            <person name="Oliveira C."/>
            <person name="Osipova E."/>
            <person name="Leigh N.D."/>
            <person name="Simon A."/>
            <person name="Yun M.H."/>
        </authorList>
    </citation>
    <scope>NUCLEOTIDE SEQUENCE</scope>
    <source>
        <strain evidence="2">20211129_DDA</strain>
        <tissue evidence="2">Liver</tissue>
    </source>
</reference>
<feature type="compositionally biased region" description="Polar residues" evidence="1">
    <location>
        <begin position="11"/>
        <end position="21"/>
    </location>
</feature>
<dbReference type="Proteomes" id="UP001066276">
    <property type="component" value="Chromosome 6"/>
</dbReference>